<dbReference type="AlphaFoldDB" id="A0A3B0P1K5"/>
<feature type="compositionally biased region" description="Basic and acidic residues" evidence="1">
    <location>
        <begin position="166"/>
        <end position="201"/>
    </location>
</feature>
<keyword evidence="2" id="KW-0732">Signal</keyword>
<dbReference type="Proteomes" id="UP000259864">
    <property type="component" value="Chromosome 1"/>
</dbReference>
<dbReference type="PROSITE" id="PS51257">
    <property type="entry name" value="PROKAR_LIPOPROTEIN"/>
    <property type="match status" value="1"/>
</dbReference>
<evidence type="ECO:0000256" key="2">
    <source>
        <dbReference type="SAM" id="SignalP"/>
    </source>
</evidence>
<feature type="chain" id="PRO_5017392941" description="Lipoprotein" evidence="2">
    <location>
        <begin position="23"/>
        <end position="201"/>
    </location>
</feature>
<evidence type="ECO:0008006" key="5">
    <source>
        <dbReference type="Google" id="ProtNLM"/>
    </source>
</evidence>
<feature type="compositionally biased region" description="Low complexity" evidence="1">
    <location>
        <begin position="35"/>
        <end position="52"/>
    </location>
</feature>
<dbReference type="KEGG" id="mala:NCTC10135_00705"/>
<feature type="signal peptide" evidence="2">
    <location>
        <begin position="1"/>
        <end position="22"/>
    </location>
</feature>
<feature type="region of interest" description="Disordered" evidence="1">
    <location>
        <begin position="27"/>
        <end position="52"/>
    </location>
</feature>
<feature type="non-terminal residue" evidence="3">
    <location>
        <position position="201"/>
    </location>
</feature>
<gene>
    <name evidence="3" type="ORF">NCTC10135_00705</name>
</gene>
<feature type="region of interest" description="Disordered" evidence="1">
    <location>
        <begin position="161"/>
        <end position="201"/>
    </location>
</feature>
<proteinExistence type="predicted"/>
<evidence type="ECO:0000313" key="4">
    <source>
        <dbReference type="Proteomes" id="UP000259864"/>
    </source>
</evidence>
<dbReference type="EMBL" id="LS991949">
    <property type="protein sequence ID" value="SYV90187.1"/>
    <property type="molecule type" value="Genomic_DNA"/>
</dbReference>
<protein>
    <recommendedName>
        <fullName evidence="5">Lipoprotein</fullName>
    </recommendedName>
</protein>
<reference evidence="4" key="1">
    <citation type="submission" date="2018-06" db="EMBL/GenBank/DDBJ databases">
        <authorList>
            <consortium name="Pathogen Informatics"/>
        </authorList>
    </citation>
    <scope>NUCLEOTIDE SEQUENCE [LARGE SCALE GENOMIC DNA]</scope>
    <source>
        <strain evidence="4">NCTC10135</strain>
    </source>
</reference>
<evidence type="ECO:0000313" key="3">
    <source>
        <dbReference type="EMBL" id="SYV90187.1"/>
    </source>
</evidence>
<name>A0A3B0P1K5_9BACT</name>
<accession>A0A3B0P1K5</accession>
<evidence type="ECO:0000256" key="1">
    <source>
        <dbReference type="SAM" id="MobiDB-lite"/>
    </source>
</evidence>
<sequence length="201" mass="23118">MASKSKIPFLTLSSLIPSIVLVSCSPIETPPQPSPNNSSLPTSSPTTPIPNNQQEIQQTKIYNSTYEKIDSKQYLFDFPKEYQQKTDTLFGMSKITQVLFSILFSKTLELSQQKLKLDEFIKELETYQKYLEEHKTFNQEQDDINKLFKIDSKSNESYLDSILSSSKEDSSDKSNDKQHSNQDLNGKLKNDVEFKIKTPDW</sequence>
<organism evidence="3 4">
    <name type="scientific">Metamycoplasma alkalescens</name>
    <dbReference type="NCBI Taxonomy" id="45363"/>
    <lineage>
        <taxon>Bacteria</taxon>
        <taxon>Bacillati</taxon>
        <taxon>Mycoplasmatota</taxon>
        <taxon>Mycoplasmoidales</taxon>
        <taxon>Metamycoplasmataceae</taxon>
        <taxon>Metamycoplasma</taxon>
    </lineage>
</organism>